<name>A0A5M3MAG2_CONPW</name>
<protein>
    <submittedName>
        <fullName evidence="1">Uncharacterized protein</fullName>
    </submittedName>
</protein>
<dbReference type="GeneID" id="19200291"/>
<dbReference type="KEGG" id="cput:CONPUDRAFT_130799"/>
<evidence type="ECO:0000313" key="1">
    <source>
        <dbReference type="EMBL" id="EIW76272.1"/>
    </source>
</evidence>
<reference evidence="2" key="1">
    <citation type="journal article" date="2012" name="Science">
        <title>The Paleozoic origin of enzymatic lignin decomposition reconstructed from 31 fungal genomes.</title>
        <authorList>
            <person name="Floudas D."/>
            <person name="Binder M."/>
            <person name="Riley R."/>
            <person name="Barry K."/>
            <person name="Blanchette R.A."/>
            <person name="Henrissat B."/>
            <person name="Martinez A.T."/>
            <person name="Otillar R."/>
            <person name="Spatafora J.W."/>
            <person name="Yadav J.S."/>
            <person name="Aerts A."/>
            <person name="Benoit I."/>
            <person name="Boyd A."/>
            <person name="Carlson A."/>
            <person name="Copeland A."/>
            <person name="Coutinho P.M."/>
            <person name="de Vries R.P."/>
            <person name="Ferreira P."/>
            <person name="Findley K."/>
            <person name="Foster B."/>
            <person name="Gaskell J."/>
            <person name="Glotzer D."/>
            <person name="Gorecki P."/>
            <person name="Heitman J."/>
            <person name="Hesse C."/>
            <person name="Hori C."/>
            <person name="Igarashi K."/>
            <person name="Jurgens J.A."/>
            <person name="Kallen N."/>
            <person name="Kersten P."/>
            <person name="Kohler A."/>
            <person name="Kuees U."/>
            <person name="Kumar T.K.A."/>
            <person name="Kuo A."/>
            <person name="LaButti K."/>
            <person name="Larrondo L.F."/>
            <person name="Lindquist E."/>
            <person name="Ling A."/>
            <person name="Lombard V."/>
            <person name="Lucas S."/>
            <person name="Lundell T."/>
            <person name="Martin R."/>
            <person name="McLaughlin D.J."/>
            <person name="Morgenstern I."/>
            <person name="Morin E."/>
            <person name="Murat C."/>
            <person name="Nagy L.G."/>
            <person name="Nolan M."/>
            <person name="Ohm R.A."/>
            <person name="Patyshakuliyeva A."/>
            <person name="Rokas A."/>
            <person name="Ruiz-Duenas F.J."/>
            <person name="Sabat G."/>
            <person name="Salamov A."/>
            <person name="Samejima M."/>
            <person name="Schmutz J."/>
            <person name="Slot J.C."/>
            <person name="St John F."/>
            <person name="Stenlid J."/>
            <person name="Sun H."/>
            <person name="Sun S."/>
            <person name="Syed K."/>
            <person name="Tsang A."/>
            <person name="Wiebenga A."/>
            <person name="Young D."/>
            <person name="Pisabarro A."/>
            <person name="Eastwood D.C."/>
            <person name="Martin F."/>
            <person name="Cullen D."/>
            <person name="Grigoriev I.V."/>
            <person name="Hibbett D.S."/>
        </authorList>
    </citation>
    <scope>NUCLEOTIDE SEQUENCE [LARGE SCALE GENOMIC DNA]</scope>
    <source>
        <strain evidence="2">RWD-64-598 SS2</strain>
    </source>
</reference>
<evidence type="ECO:0000313" key="2">
    <source>
        <dbReference type="Proteomes" id="UP000053558"/>
    </source>
</evidence>
<dbReference type="Proteomes" id="UP000053558">
    <property type="component" value="Unassembled WGS sequence"/>
</dbReference>
<dbReference type="AlphaFoldDB" id="A0A5M3MAG2"/>
<dbReference type="RefSeq" id="XP_007773521.1">
    <property type="nucleotide sequence ID" value="XM_007775331.1"/>
</dbReference>
<keyword evidence="2" id="KW-1185">Reference proteome</keyword>
<gene>
    <name evidence="1" type="ORF">CONPUDRAFT_130799</name>
</gene>
<comment type="caution">
    <text evidence="1">The sequence shown here is derived from an EMBL/GenBank/DDBJ whole genome shotgun (WGS) entry which is preliminary data.</text>
</comment>
<accession>A0A5M3MAG2</accession>
<organism evidence="1 2">
    <name type="scientific">Coniophora puteana (strain RWD-64-598)</name>
    <name type="common">Brown rot fungus</name>
    <dbReference type="NCBI Taxonomy" id="741705"/>
    <lineage>
        <taxon>Eukaryota</taxon>
        <taxon>Fungi</taxon>
        <taxon>Dikarya</taxon>
        <taxon>Basidiomycota</taxon>
        <taxon>Agaricomycotina</taxon>
        <taxon>Agaricomycetes</taxon>
        <taxon>Agaricomycetidae</taxon>
        <taxon>Boletales</taxon>
        <taxon>Coniophorineae</taxon>
        <taxon>Coniophoraceae</taxon>
        <taxon>Coniophora</taxon>
    </lineage>
</organism>
<sequence length="197" mass="21109">MPPKRKSDAANGAAAKKARSAWAATAILAADIVGQPTDYPVPEDEGDVRKMLLELAQYALHLEQEAAAAAAAGSQAAASKALTPEQLAASVEKIRKAAGSGIKNQMKWRPSCKGGGAKWSYDGVCVDPNVFGALLGLEGPPKWKMHKMPIEEFENRFGCIEGSARYSHLWLNGKHVNIRWAADEGTFKLSGTYGDTR</sequence>
<proteinExistence type="predicted"/>
<dbReference type="EMBL" id="JH711586">
    <property type="protein sequence ID" value="EIW76272.1"/>
    <property type="molecule type" value="Genomic_DNA"/>
</dbReference>
<dbReference type="OMA" id="IKKQMTW"/>
<dbReference type="OrthoDB" id="5370359at2759"/>